<dbReference type="Proteomes" id="UP000790347">
    <property type="component" value="Unassembled WGS sequence"/>
</dbReference>
<dbReference type="SUPFAM" id="SSF81383">
    <property type="entry name" value="F-box domain"/>
    <property type="match status" value="1"/>
</dbReference>
<organism evidence="2 3">
    <name type="scientific">Dermatophagoides farinae</name>
    <name type="common">American house dust mite</name>
    <dbReference type="NCBI Taxonomy" id="6954"/>
    <lineage>
        <taxon>Eukaryota</taxon>
        <taxon>Metazoa</taxon>
        <taxon>Ecdysozoa</taxon>
        <taxon>Arthropoda</taxon>
        <taxon>Chelicerata</taxon>
        <taxon>Arachnida</taxon>
        <taxon>Acari</taxon>
        <taxon>Acariformes</taxon>
        <taxon>Sarcoptiformes</taxon>
        <taxon>Astigmata</taxon>
        <taxon>Psoroptidia</taxon>
        <taxon>Analgoidea</taxon>
        <taxon>Pyroglyphidae</taxon>
        <taxon>Dermatophagoidinae</taxon>
        <taxon>Dermatophagoides</taxon>
    </lineage>
</organism>
<accession>A0A922L5W7</accession>
<comment type="caution">
    <text evidence="2">The sequence shown here is derived from an EMBL/GenBank/DDBJ whole genome shotgun (WGS) entry which is preliminary data.</text>
</comment>
<dbReference type="InterPro" id="IPR036047">
    <property type="entry name" value="F-box-like_dom_sf"/>
</dbReference>
<dbReference type="AlphaFoldDB" id="A0A922L5W7"/>
<dbReference type="Pfam" id="PF00646">
    <property type="entry name" value="F-box"/>
    <property type="match status" value="1"/>
</dbReference>
<gene>
    <name evidence="2" type="ORF">DERF_007345</name>
</gene>
<dbReference type="CDD" id="cd09917">
    <property type="entry name" value="F-box_SF"/>
    <property type="match status" value="1"/>
</dbReference>
<name>A0A922L5W7_DERFA</name>
<dbReference type="InterPro" id="IPR001810">
    <property type="entry name" value="F-box_dom"/>
</dbReference>
<keyword evidence="3" id="KW-1185">Reference proteome</keyword>
<protein>
    <recommendedName>
        <fullName evidence="1">F-box domain-containing protein</fullName>
    </recommendedName>
</protein>
<reference evidence="2" key="2">
    <citation type="journal article" date="2022" name="Res Sq">
        <title>Comparative Genomics Reveals Insights into the Divergent Evolution of Astigmatic Mites and Household Pest Adaptations.</title>
        <authorList>
            <person name="Xiong Q."/>
            <person name="Wan A.T.-Y."/>
            <person name="Liu X.-Y."/>
            <person name="Fung C.S.-H."/>
            <person name="Xiao X."/>
            <person name="Malainual N."/>
            <person name="Hou J."/>
            <person name="Wang L."/>
            <person name="Wang M."/>
            <person name="Yang K."/>
            <person name="Cui Y."/>
            <person name="Leung E."/>
            <person name="Nong W."/>
            <person name="Shin S.-K."/>
            <person name="Au S."/>
            <person name="Jeong K.Y."/>
            <person name="Chew F.T."/>
            <person name="Hui J."/>
            <person name="Leung T.F."/>
            <person name="Tungtrongchitr A."/>
            <person name="Zhong N."/>
            <person name="Liu Z."/>
            <person name="Tsui S."/>
        </authorList>
    </citation>
    <scope>NUCLEOTIDE SEQUENCE</scope>
    <source>
        <strain evidence="2">Derf</strain>
        <tissue evidence="2">Whole organism</tissue>
    </source>
</reference>
<dbReference type="EMBL" id="ASGP02000003">
    <property type="protein sequence ID" value="KAH9516614.1"/>
    <property type="molecule type" value="Genomic_DNA"/>
</dbReference>
<evidence type="ECO:0000313" key="2">
    <source>
        <dbReference type="EMBL" id="KAH9516614.1"/>
    </source>
</evidence>
<dbReference type="PROSITE" id="PS50181">
    <property type="entry name" value="FBOX"/>
    <property type="match status" value="1"/>
</dbReference>
<sequence length="305" mass="36513">MDKVPVELWMKIFSSLTNNDLLSLRLVNHHCNDIVLQCIQPIIVYFRYITPGSKNFQAILQKDESLNNSNIHYKIFYNHWKKFQEFSKTQLKTIFSHLKSLRFKNCLNFEILKIGWEIIVKTVKKLYLNDCFLINNNFDYYSTEKINSSLITTLDLQGSRLNDKIFYNITKHLNRLKHLNCANTRMRFYFHLIRRSYFLLTSLNNIDFQPVTTYAFTYCALSYYLNQIQNESNSYLEEIQIGPLLNVENLTDLISCSGSKNLRKIHLWFYEMDFDARRQEFEKNFSHCIVKIIYHRLPCDIQVKI</sequence>
<evidence type="ECO:0000313" key="3">
    <source>
        <dbReference type="Proteomes" id="UP000790347"/>
    </source>
</evidence>
<proteinExistence type="predicted"/>
<feature type="domain" description="F-box" evidence="1">
    <location>
        <begin position="1"/>
        <end position="49"/>
    </location>
</feature>
<evidence type="ECO:0000259" key="1">
    <source>
        <dbReference type="PROSITE" id="PS50181"/>
    </source>
</evidence>
<reference evidence="2" key="1">
    <citation type="submission" date="2013-05" db="EMBL/GenBank/DDBJ databases">
        <authorList>
            <person name="Yim A.K.Y."/>
            <person name="Chan T.F."/>
            <person name="Ji K.M."/>
            <person name="Liu X.Y."/>
            <person name="Zhou J.W."/>
            <person name="Li R.Q."/>
            <person name="Yang K.Y."/>
            <person name="Li J."/>
            <person name="Li M."/>
            <person name="Law P.T.W."/>
            <person name="Wu Y.L."/>
            <person name="Cai Z.L."/>
            <person name="Qin H."/>
            <person name="Bao Y."/>
            <person name="Leung R.K.K."/>
            <person name="Ng P.K.S."/>
            <person name="Zou J."/>
            <person name="Zhong X.J."/>
            <person name="Ran P.X."/>
            <person name="Zhong N.S."/>
            <person name="Liu Z.G."/>
            <person name="Tsui S.K.W."/>
        </authorList>
    </citation>
    <scope>NUCLEOTIDE SEQUENCE</scope>
    <source>
        <strain evidence="2">Derf</strain>
        <tissue evidence="2">Whole organism</tissue>
    </source>
</reference>